<sequence length="179" mass="20473">MEQSEKTASPVEQLDLVLPLPPSINHQYATVQGRRVLSRTGREFKALVAEEVSNWLEHHPLVDVTQFQRHYLALTITFYFKSVLRRDLDGGLKIAQDALCEALGVNDNLVVEIRLSKRVDRQYPRIAMHLTALAPGSVTLEEAGETCSISRIPEPRSGKRRRRRTPRSLEELAARHRWE</sequence>
<dbReference type="SUPFAM" id="SSF103084">
    <property type="entry name" value="Holliday junction resolvase RusA"/>
    <property type="match status" value="1"/>
</dbReference>
<dbReference type="GO" id="GO:0000287">
    <property type="term" value="F:magnesium ion binding"/>
    <property type="evidence" value="ECO:0007669"/>
    <property type="project" value="InterPro"/>
</dbReference>
<organism evidence="2 3">
    <name type="scientific">Tectimicrobiota bacterium</name>
    <dbReference type="NCBI Taxonomy" id="2528274"/>
    <lineage>
        <taxon>Bacteria</taxon>
        <taxon>Pseudomonadati</taxon>
        <taxon>Nitrospinota/Tectimicrobiota group</taxon>
        <taxon>Candidatus Tectimicrobiota</taxon>
    </lineage>
</organism>
<comment type="caution">
    <text evidence="2">The sequence shown here is derived from an EMBL/GenBank/DDBJ whole genome shotgun (WGS) entry which is preliminary data.</text>
</comment>
<dbReference type="GO" id="GO:0006310">
    <property type="term" value="P:DNA recombination"/>
    <property type="evidence" value="ECO:0007669"/>
    <property type="project" value="InterPro"/>
</dbReference>
<dbReference type="GO" id="GO:0006281">
    <property type="term" value="P:DNA repair"/>
    <property type="evidence" value="ECO:0007669"/>
    <property type="project" value="InterPro"/>
</dbReference>
<dbReference type="InterPro" id="IPR036614">
    <property type="entry name" value="RusA-like_sf"/>
</dbReference>
<evidence type="ECO:0000313" key="3">
    <source>
        <dbReference type="Proteomes" id="UP000712673"/>
    </source>
</evidence>
<accession>A0A937W188</accession>
<reference evidence="2" key="1">
    <citation type="submission" date="2019-03" db="EMBL/GenBank/DDBJ databases">
        <title>Lake Tanganyika Metagenome-Assembled Genomes (MAGs).</title>
        <authorList>
            <person name="Tran P."/>
        </authorList>
    </citation>
    <scope>NUCLEOTIDE SEQUENCE</scope>
    <source>
        <strain evidence="2">K_DeepCast_65m_m2_066</strain>
    </source>
</reference>
<dbReference type="AlphaFoldDB" id="A0A937W188"/>
<evidence type="ECO:0000313" key="2">
    <source>
        <dbReference type="EMBL" id="MBM3223599.1"/>
    </source>
</evidence>
<gene>
    <name evidence="2" type="ORF">FJZ47_07345</name>
</gene>
<feature type="compositionally biased region" description="Basic and acidic residues" evidence="1">
    <location>
        <begin position="167"/>
        <end position="179"/>
    </location>
</feature>
<protein>
    <submittedName>
        <fullName evidence="2">RusA family crossover junction endodeoxyribonuclease</fullName>
    </submittedName>
</protein>
<dbReference type="Pfam" id="PF05866">
    <property type="entry name" value="RusA"/>
    <property type="match status" value="1"/>
</dbReference>
<proteinExistence type="predicted"/>
<dbReference type="EMBL" id="VGLS01000168">
    <property type="protein sequence ID" value="MBM3223599.1"/>
    <property type="molecule type" value="Genomic_DNA"/>
</dbReference>
<feature type="region of interest" description="Disordered" evidence="1">
    <location>
        <begin position="150"/>
        <end position="179"/>
    </location>
</feature>
<name>A0A937W188_UNCTE</name>
<dbReference type="InterPro" id="IPR008822">
    <property type="entry name" value="Endonuclease_RusA-like"/>
</dbReference>
<dbReference type="Proteomes" id="UP000712673">
    <property type="component" value="Unassembled WGS sequence"/>
</dbReference>
<evidence type="ECO:0000256" key="1">
    <source>
        <dbReference type="SAM" id="MobiDB-lite"/>
    </source>
</evidence>
<dbReference type="Gene3D" id="3.30.1330.70">
    <property type="entry name" value="Holliday junction resolvase RusA"/>
    <property type="match status" value="1"/>
</dbReference>